<dbReference type="OrthoDB" id="5328688at2759"/>
<dbReference type="AlphaFoldDB" id="A0A1B8GNM8"/>
<dbReference type="EMBL" id="KV460222">
    <property type="protein sequence ID" value="OBT97427.1"/>
    <property type="molecule type" value="Genomic_DNA"/>
</dbReference>
<dbReference type="InterPro" id="IPR007138">
    <property type="entry name" value="ABM_dom"/>
</dbReference>
<evidence type="ECO:0000313" key="3">
    <source>
        <dbReference type="Proteomes" id="UP000091956"/>
    </source>
</evidence>
<evidence type="ECO:0000313" key="2">
    <source>
        <dbReference type="EMBL" id="OBT97427.1"/>
    </source>
</evidence>
<dbReference type="Pfam" id="PF03992">
    <property type="entry name" value="ABM"/>
    <property type="match status" value="1"/>
</dbReference>
<reference evidence="2 3" key="1">
    <citation type="submission" date="2016-03" db="EMBL/GenBank/DDBJ databases">
        <title>Comparative genomics of Pseudogymnoascus destructans, the fungus causing white-nose syndrome of bats.</title>
        <authorList>
            <person name="Palmer J.M."/>
            <person name="Drees K.P."/>
            <person name="Foster J.T."/>
            <person name="Lindner D.L."/>
        </authorList>
    </citation>
    <scope>NUCLEOTIDE SEQUENCE [LARGE SCALE GENOMIC DNA]</scope>
    <source>
        <strain evidence="2 3">UAMH 10579</strain>
    </source>
</reference>
<gene>
    <name evidence="2" type="ORF">VE01_04340</name>
</gene>
<organism evidence="2 3">
    <name type="scientific">Pseudogymnoascus verrucosus</name>
    <dbReference type="NCBI Taxonomy" id="342668"/>
    <lineage>
        <taxon>Eukaryota</taxon>
        <taxon>Fungi</taxon>
        <taxon>Dikarya</taxon>
        <taxon>Ascomycota</taxon>
        <taxon>Pezizomycotina</taxon>
        <taxon>Leotiomycetes</taxon>
        <taxon>Thelebolales</taxon>
        <taxon>Thelebolaceae</taxon>
        <taxon>Pseudogymnoascus</taxon>
    </lineage>
</organism>
<evidence type="ECO:0000259" key="1">
    <source>
        <dbReference type="Pfam" id="PF03992"/>
    </source>
</evidence>
<name>A0A1B8GNM8_9PEZI</name>
<keyword evidence="3" id="KW-1185">Reference proteome</keyword>
<accession>A0A1B8GNM8</accession>
<dbReference type="SUPFAM" id="SSF54909">
    <property type="entry name" value="Dimeric alpha+beta barrel"/>
    <property type="match status" value="2"/>
</dbReference>
<protein>
    <recommendedName>
        <fullName evidence="1">ABM domain-containing protein</fullName>
    </recommendedName>
</protein>
<dbReference type="RefSeq" id="XP_018131160.1">
    <property type="nucleotide sequence ID" value="XM_018273815.2"/>
</dbReference>
<dbReference type="PANTHER" id="PTHR40624">
    <property type="entry name" value="BIOSYNTHESIS MONOOXYGENASE, PUTATIVE (AFU_ORTHOLOGUE AFUA_1G12025)-RELATED"/>
    <property type="match status" value="1"/>
</dbReference>
<dbReference type="InterPro" id="IPR011008">
    <property type="entry name" value="Dimeric_a/b-barrel"/>
</dbReference>
<proteinExistence type="predicted"/>
<dbReference type="Proteomes" id="UP000091956">
    <property type="component" value="Unassembled WGS sequence"/>
</dbReference>
<sequence>MFNIYGNVQFVPGKYDAWQNAYDKLATYVADAERNSTLTYYFGVPVEFEGNHSATPHMLAFEVYNTREDLYDTHLKSPAMGEFLVTVPDSMSTGLDLTHYTETSGFLDKSTNCRECKIIYDTQIVCNSAQDRDTILAKLAAVAKHAEEKEEDTYTFLVQKSLDNETHVRIFERYASWAAMESHQKSSVLVNFWLGSKGEIKSMEGRPYVPNNKGWLHHRV</sequence>
<dbReference type="PANTHER" id="PTHR40624:SF1">
    <property type="entry name" value="BIOSYNTHESIS MONOOXYGENASE, PUTATIVE (AFU_ORTHOLOGUE AFUA_1G12025)-RELATED"/>
    <property type="match status" value="1"/>
</dbReference>
<feature type="domain" description="ABM" evidence="1">
    <location>
        <begin position="132"/>
        <end position="187"/>
    </location>
</feature>
<dbReference type="Gene3D" id="3.30.70.100">
    <property type="match status" value="1"/>
</dbReference>
<dbReference type="GeneID" id="28837726"/>
<reference evidence="3" key="2">
    <citation type="journal article" date="2018" name="Nat. Commun.">
        <title>Extreme sensitivity to ultraviolet light in the fungal pathogen causing white-nose syndrome of bats.</title>
        <authorList>
            <person name="Palmer J.M."/>
            <person name="Drees K.P."/>
            <person name="Foster J.T."/>
            <person name="Lindner D.L."/>
        </authorList>
    </citation>
    <scope>NUCLEOTIDE SEQUENCE [LARGE SCALE GENOMIC DNA]</scope>
    <source>
        <strain evidence="3">UAMH 10579</strain>
    </source>
</reference>
<dbReference type="STRING" id="342668.A0A1B8GNM8"/>